<dbReference type="EMBL" id="ML986484">
    <property type="protein sequence ID" value="KAF2281248.1"/>
    <property type="molecule type" value="Genomic_DNA"/>
</dbReference>
<dbReference type="InterPro" id="IPR016181">
    <property type="entry name" value="Acyl_CoA_acyltransferase"/>
</dbReference>
<keyword evidence="3" id="KW-1185">Reference proteome</keyword>
<name>A0A6A6JZH1_WESOR</name>
<dbReference type="Proteomes" id="UP000800097">
    <property type="component" value="Unassembled WGS sequence"/>
</dbReference>
<feature type="domain" description="N-acetyltransferase" evidence="1">
    <location>
        <begin position="8"/>
        <end position="166"/>
    </location>
</feature>
<dbReference type="Pfam" id="PF00583">
    <property type="entry name" value="Acetyltransf_1"/>
    <property type="match status" value="1"/>
</dbReference>
<gene>
    <name evidence="2" type="ORF">EI97DRAFT_463611</name>
</gene>
<organism evidence="2 3">
    <name type="scientific">Westerdykella ornata</name>
    <dbReference type="NCBI Taxonomy" id="318751"/>
    <lineage>
        <taxon>Eukaryota</taxon>
        <taxon>Fungi</taxon>
        <taxon>Dikarya</taxon>
        <taxon>Ascomycota</taxon>
        <taxon>Pezizomycotina</taxon>
        <taxon>Dothideomycetes</taxon>
        <taxon>Pleosporomycetidae</taxon>
        <taxon>Pleosporales</taxon>
        <taxon>Sporormiaceae</taxon>
        <taxon>Westerdykella</taxon>
    </lineage>
</organism>
<protein>
    <submittedName>
        <fullName evidence="2">Acetyltransferase</fullName>
    </submittedName>
</protein>
<dbReference type="Gene3D" id="3.40.630.30">
    <property type="match status" value="1"/>
</dbReference>
<dbReference type="InterPro" id="IPR052777">
    <property type="entry name" value="Acetyltransferase_Enz"/>
</dbReference>
<evidence type="ECO:0000313" key="3">
    <source>
        <dbReference type="Proteomes" id="UP000800097"/>
    </source>
</evidence>
<dbReference type="PANTHER" id="PTHR43305">
    <property type="entry name" value="FAMILY N-ACETYLTRANSFERASE, PUTATIVE (AFU_ORTHOLOGUE AFUA_2G01380)-RELATED"/>
    <property type="match status" value="1"/>
</dbReference>
<evidence type="ECO:0000313" key="2">
    <source>
        <dbReference type="EMBL" id="KAF2281248.1"/>
    </source>
</evidence>
<reference evidence="2" key="1">
    <citation type="journal article" date="2020" name="Stud. Mycol.">
        <title>101 Dothideomycetes genomes: a test case for predicting lifestyles and emergence of pathogens.</title>
        <authorList>
            <person name="Haridas S."/>
            <person name="Albert R."/>
            <person name="Binder M."/>
            <person name="Bloem J."/>
            <person name="Labutti K."/>
            <person name="Salamov A."/>
            <person name="Andreopoulos B."/>
            <person name="Baker S."/>
            <person name="Barry K."/>
            <person name="Bills G."/>
            <person name="Bluhm B."/>
            <person name="Cannon C."/>
            <person name="Castanera R."/>
            <person name="Culley D."/>
            <person name="Daum C."/>
            <person name="Ezra D."/>
            <person name="Gonzalez J."/>
            <person name="Henrissat B."/>
            <person name="Kuo A."/>
            <person name="Liang C."/>
            <person name="Lipzen A."/>
            <person name="Lutzoni F."/>
            <person name="Magnuson J."/>
            <person name="Mondo S."/>
            <person name="Nolan M."/>
            <person name="Ohm R."/>
            <person name="Pangilinan J."/>
            <person name="Park H.-J."/>
            <person name="Ramirez L."/>
            <person name="Alfaro M."/>
            <person name="Sun H."/>
            <person name="Tritt A."/>
            <person name="Yoshinaga Y."/>
            <person name="Zwiers L.-H."/>
            <person name="Turgeon B."/>
            <person name="Goodwin S."/>
            <person name="Spatafora J."/>
            <person name="Crous P."/>
            <person name="Grigoriev I."/>
        </authorList>
    </citation>
    <scope>NUCLEOTIDE SEQUENCE</scope>
    <source>
        <strain evidence="2">CBS 379.55</strain>
    </source>
</reference>
<dbReference type="RefSeq" id="XP_033658785.1">
    <property type="nucleotide sequence ID" value="XM_033801367.1"/>
</dbReference>
<dbReference type="PROSITE" id="PS51186">
    <property type="entry name" value="GNAT"/>
    <property type="match status" value="1"/>
</dbReference>
<dbReference type="PANTHER" id="PTHR43305:SF1">
    <property type="entry name" value="FAMILY N-ACETYLTRANSFERASE, PUTATIVE (AFU_ORTHOLOGUE AFUA_2G01380)-RELATED"/>
    <property type="match status" value="1"/>
</dbReference>
<dbReference type="SUPFAM" id="SSF55729">
    <property type="entry name" value="Acyl-CoA N-acyltransferases (Nat)"/>
    <property type="match status" value="1"/>
</dbReference>
<keyword evidence="2" id="KW-0808">Transferase</keyword>
<dbReference type="OrthoDB" id="41532at2759"/>
<dbReference type="AlphaFoldDB" id="A0A6A6JZH1"/>
<dbReference type="CDD" id="cd04301">
    <property type="entry name" value="NAT_SF"/>
    <property type="match status" value="1"/>
</dbReference>
<dbReference type="InterPro" id="IPR000182">
    <property type="entry name" value="GNAT_dom"/>
</dbReference>
<proteinExistence type="predicted"/>
<evidence type="ECO:0000259" key="1">
    <source>
        <dbReference type="PROSITE" id="PS51186"/>
    </source>
</evidence>
<accession>A0A6A6JZH1</accession>
<dbReference type="GO" id="GO:0016747">
    <property type="term" value="F:acyltransferase activity, transferring groups other than amino-acyl groups"/>
    <property type="evidence" value="ECO:0007669"/>
    <property type="project" value="InterPro"/>
</dbReference>
<dbReference type="GeneID" id="54554542"/>
<sequence>MSHEKPALTIRQAHFPKDLPIVTALLSAHISSPGIDRSYHNYEQELSNLPGRYAESNGGALLLASQESNPDIIIGCACLRAFAPPDKGEVRRFYVLPESRRLGAGRKLLEGIVEKARKHGYKELYLDTLETMTAARELYSSFGFEEVGNYYGSPLMGTVFYRLRLD</sequence>